<dbReference type="AlphaFoldDB" id="L8WKF5"/>
<dbReference type="OrthoDB" id="3237018at2759"/>
<accession>L8WKF5</accession>
<name>L8WKF5_THACA</name>
<gene>
    <name evidence="1" type="ORF">AG1IA_09138</name>
</gene>
<comment type="caution">
    <text evidence="1">The sequence shown here is derived from an EMBL/GenBank/DDBJ whole genome shotgun (WGS) entry which is preliminary data.</text>
</comment>
<organism evidence="1 2">
    <name type="scientific">Thanatephorus cucumeris (strain AG1-IA)</name>
    <name type="common">Rice sheath blight fungus</name>
    <name type="synonym">Rhizoctonia solani</name>
    <dbReference type="NCBI Taxonomy" id="983506"/>
    <lineage>
        <taxon>Eukaryota</taxon>
        <taxon>Fungi</taxon>
        <taxon>Dikarya</taxon>
        <taxon>Basidiomycota</taxon>
        <taxon>Agaricomycotina</taxon>
        <taxon>Agaricomycetes</taxon>
        <taxon>Cantharellales</taxon>
        <taxon>Ceratobasidiaceae</taxon>
        <taxon>Rhizoctonia</taxon>
        <taxon>Rhizoctonia solani AG-1</taxon>
    </lineage>
</organism>
<sequence>MANSLLQATHDVHSLNSLRHLHMLTLYPRHPLHPTSLKLHPRTELPHLNQKSNWFEHLENDHNEGTIAQSAGISHATYERSLASQDTMGSEISVNTMEPQNDGSAPDVREVVSHLVAHGCQDLSARLDESSFGEYPVAHGGFSDIYHGRLLDSTRVAVKALRVSVDSITKEPKHFKSVQPPQRHPIAWIGNLSESNWDAFPLDGAGQSASLPADSTGCRPASYGAALAGLNL</sequence>
<reference evidence="1 2" key="1">
    <citation type="journal article" date="2013" name="Nat. Commun.">
        <title>The evolution and pathogenic mechanisms of the rice sheath blight pathogen.</title>
        <authorList>
            <person name="Zheng A."/>
            <person name="Lin R."/>
            <person name="Xu L."/>
            <person name="Qin P."/>
            <person name="Tang C."/>
            <person name="Ai P."/>
            <person name="Zhang D."/>
            <person name="Liu Y."/>
            <person name="Sun Z."/>
            <person name="Feng H."/>
            <person name="Wang Y."/>
            <person name="Chen Y."/>
            <person name="Liang X."/>
            <person name="Fu R."/>
            <person name="Li Q."/>
            <person name="Zhang J."/>
            <person name="Yu X."/>
            <person name="Xie Z."/>
            <person name="Ding L."/>
            <person name="Guan P."/>
            <person name="Tang J."/>
            <person name="Liang Y."/>
            <person name="Wang S."/>
            <person name="Deng Q."/>
            <person name="Li S."/>
            <person name="Zhu J."/>
            <person name="Wang L."/>
            <person name="Liu H."/>
            <person name="Li P."/>
        </authorList>
    </citation>
    <scope>NUCLEOTIDE SEQUENCE [LARGE SCALE GENOMIC DNA]</scope>
    <source>
        <strain evidence="2">AG-1 IA</strain>
    </source>
</reference>
<dbReference type="Proteomes" id="UP000011668">
    <property type="component" value="Unassembled WGS sequence"/>
</dbReference>
<keyword evidence="2" id="KW-1185">Reference proteome</keyword>
<dbReference type="EMBL" id="AFRT01003036">
    <property type="protein sequence ID" value="ELU36834.1"/>
    <property type="molecule type" value="Genomic_DNA"/>
</dbReference>
<evidence type="ECO:0000313" key="2">
    <source>
        <dbReference type="Proteomes" id="UP000011668"/>
    </source>
</evidence>
<protein>
    <submittedName>
        <fullName evidence="1">ABC1 domain-containing protein</fullName>
    </submittedName>
</protein>
<proteinExistence type="predicted"/>
<evidence type="ECO:0000313" key="1">
    <source>
        <dbReference type="EMBL" id="ELU36834.1"/>
    </source>
</evidence>
<dbReference type="HOGENOM" id="CLU_1195571_0_0_1"/>